<keyword evidence="3" id="KW-1185">Reference proteome</keyword>
<evidence type="ECO:0000313" key="3">
    <source>
        <dbReference type="Proteomes" id="UP001597452"/>
    </source>
</evidence>
<dbReference type="InterPro" id="IPR011737">
    <property type="entry name" value="CHP02206_TP0381"/>
</dbReference>
<keyword evidence="1" id="KW-0812">Transmembrane</keyword>
<feature type="transmembrane region" description="Helical" evidence="1">
    <location>
        <begin position="76"/>
        <end position="94"/>
    </location>
</feature>
<name>A0ABW5QDT5_9BACI</name>
<evidence type="ECO:0000256" key="1">
    <source>
        <dbReference type="SAM" id="Phobius"/>
    </source>
</evidence>
<proteinExistence type="predicted"/>
<dbReference type="EMBL" id="JBHUMZ010000052">
    <property type="protein sequence ID" value="MFD2640179.1"/>
    <property type="molecule type" value="Genomic_DNA"/>
</dbReference>
<feature type="transmembrane region" description="Helical" evidence="1">
    <location>
        <begin position="159"/>
        <end position="179"/>
    </location>
</feature>
<protein>
    <submittedName>
        <fullName evidence="2">TIGR02206 family membrane protein</fullName>
    </submittedName>
</protein>
<keyword evidence="1" id="KW-1133">Transmembrane helix</keyword>
<dbReference type="NCBIfam" id="TIGR02206">
    <property type="entry name" value="intg_mem_TP0381"/>
    <property type="match status" value="1"/>
</dbReference>
<gene>
    <name evidence="2" type="ORF">ACFSW4_15025</name>
</gene>
<dbReference type="Pfam" id="PF14808">
    <property type="entry name" value="TMEM164"/>
    <property type="match status" value="1"/>
</dbReference>
<feature type="transmembrane region" description="Helical" evidence="1">
    <location>
        <begin position="12"/>
        <end position="34"/>
    </location>
</feature>
<accession>A0ABW5QDT5</accession>
<feature type="transmembrane region" description="Helical" evidence="1">
    <location>
        <begin position="128"/>
        <end position="147"/>
    </location>
</feature>
<comment type="caution">
    <text evidence="2">The sequence shown here is derived from an EMBL/GenBank/DDBJ whole genome shotgun (WGS) entry which is preliminary data.</text>
</comment>
<feature type="transmembrane region" description="Helical" evidence="1">
    <location>
        <begin position="99"/>
        <end position="116"/>
    </location>
</feature>
<reference evidence="3" key="1">
    <citation type="journal article" date="2019" name="Int. J. Syst. Evol. Microbiol.">
        <title>The Global Catalogue of Microorganisms (GCM) 10K type strain sequencing project: providing services to taxonomists for standard genome sequencing and annotation.</title>
        <authorList>
            <consortium name="The Broad Institute Genomics Platform"/>
            <consortium name="The Broad Institute Genome Sequencing Center for Infectious Disease"/>
            <person name="Wu L."/>
            <person name="Ma J."/>
        </authorList>
    </citation>
    <scope>NUCLEOTIDE SEQUENCE [LARGE SCALE GENOMIC DNA]</scope>
    <source>
        <strain evidence="3">TISTR 1571</strain>
    </source>
</reference>
<dbReference type="Proteomes" id="UP001597452">
    <property type="component" value="Unassembled WGS sequence"/>
</dbReference>
<keyword evidence="1" id="KW-0472">Membrane</keyword>
<evidence type="ECO:0000313" key="2">
    <source>
        <dbReference type="EMBL" id="MFD2640179.1"/>
    </source>
</evidence>
<organism evidence="2 3">
    <name type="scientific">Piscibacillus salipiscarius</name>
    <dbReference type="NCBI Taxonomy" id="299480"/>
    <lineage>
        <taxon>Bacteria</taxon>
        <taxon>Bacillati</taxon>
        <taxon>Bacillota</taxon>
        <taxon>Bacilli</taxon>
        <taxon>Bacillales</taxon>
        <taxon>Bacillaceae</taxon>
        <taxon>Piscibacillus</taxon>
    </lineage>
</organism>
<sequence length="232" mass="27120">MVNLSRGEFIPLFGFDHLIYIAGLMLIGFCLFFFRHKIKKKRTLITIIILILSLTQQVLLYGSYAVIMNFDLSESLPLHISRINTILGIIYLITKNEKLFKVLCFFSLYAWTSFLYPSRVYGISHPLGISFFVNHVITLLLPFYAMISYQARVRLNDKYLSFLWFIVYLMVVLMVNPLVDGNYFYLKHKPVFPNLTDWLYIPGTLIVTFILFGLGEKLYLTVQDRLKIPSKE</sequence>
<feature type="transmembrane region" description="Helical" evidence="1">
    <location>
        <begin position="199"/>
        <end position="220"/>
    </location>
</feature>
<feature type="transmembrane region" description="Helical" evidence="1">
    <location>
        <begin position="43"/>
        <end position="64"/>
    </location>
</feature>